<accession>D3FBW1</accession>
<organism evidence="2 3">
    <name type="scientific">Conexibacter woesei (strain DSM 14684 / CCUG 47730 / CIP 108061 / JCM 11494 / NBRC 100937 / ID131577)</name>
    <dbReference type="NCBI Taxonomy" id="469383"/>
    <lineage>
        <taxon>Bacteria</taxon>
        <taxon>Bacillati</taxon>
        <taxon>Actinomycetota</taxon>
        <taxon>Thermoleophilia</taxon>
        <taxon>Solirubrobacterales</taxon>
        <taxon>Conexibacteraceae</taxon>
        <taxon>Conexibacter</taxon>
    </lineage>
</organism>
<dbReference type="EMBL" id="CP001854">
    <property type="protein sequence ID" value="ADB51376.1"/>
    <property type="molecule type" value="Genomic_DNA"/>
</dbReference>
<protein>
    <recommendedName>
        <fullName evidence="4">ABC-2 type transport system permease protein</fullName>
    </recommendedName>
</protein>
<keyword evidence="1" id="KW-0472">Membrane</keyword>
<evidence type="ECO:0008006" key="4">
    <source>
        <dbReference type="Google" id="ProtNLM"/>
    </source>
</evidence>
<reference evidence="3" key="2">
    <citation type="submission" date="2010-01" db="EMBL/GenBank/DDBJ databases">
        <title>The complete genome of Conexibacter woesei DSM 14684.</title>
        <authorList>
            <consortium name="US DOE Joint Genome Institute (JGI-PGF)"/>
            <person name="Lucas S."/>
            <person name="Copeland A."/>
            <person name="Lapidus A."/>
            <person name="Glavina del Rio T."/>
            <person name="Dalin E."/>
            <person name="Tice H."/>
            <person name="Bruce D."/>
            <person name="Goodwin L."/>
            <person name="Pitluck S."/>
            <person name="Kyrpides N."/>
            <person name="Mavromatis K."/>
            <person name="Ivanova N."/>
            <person name="Mikhailova N."/>
            <person name="Chertkov O."/>
            <person name="Brettin T."/>
            <person name="Detter J.C."/>
            <person name="Han C."/>
            <person name="Larimer F."/>
            <person name="Land M."/>
            <person name="Hauser L."/>
            <person name="Markowitz V."/>
            <person name="Cheng J.-F."/>
            <person name="Hugenholtz P."/>
            <person name="Woyke T."/>
            <person name="Wu D."/>
            <person name="Pukall R."/>
            <person name="Steenblock K."/>
            <person name="Schneider S."/>
            <person name="Klenk H.-P."/>
            <person name="Eisen J.A."/>
        </authorList>
    </citation>
    <scope>NUCLEOTIDE SEQUENCE [LARGE SCALE GENOMIC DNA]</scope>
    <source>
        <strain evidence="3">DSM 14684 / CIP 108061 / JCM 11494 / NBRC 100937 / ID131577</strain>
    </source>
</reference>
<name>D3FBW1_CONWI</name>
<keyword evidence="1" id="KW-1133">Transmembrane helix</keyword>
<sequence>MNLLLVELEKLRTVRTTWLLLVVAVLGPLPIAIAILTQTDRLDRAPQEVLGLIVLTALLAAALGASACAREFELRTITTAFTLEPRRERIVAAKAAAAAIVGAAAALLCVAFLLSLTAIWLSSSDAPWPWTSGETLSAIAGAVIVTVTLAVAGTGFGGVTRHVGSAITLFVLVYFVLEGVLVARLGFWSDYGITAAGSTLTEPGVEHALSYVGALAVVVGLSLAVLAGGIAVVRRSDV</sequence>
<dbReference type="AlphaFoldDB" id="D3FBW1"/>
<feature type="transmembrane region" description="Helical" evidence="1">
    <location>
        <begin position="208"/>
        <end position="233"/>
    </location>
</feature>
<reference evidence="2 3" key="1">
    <citation type="journal article" date="2010" name="Stand. Genomic Sci.">
        <title>Complete genome sequence of Conexibacter woesei type strain (ID131577).</title>
        <authorList>
            <person name="Pukall R."/>
            <person name="Lapidus A."/>
            <person name="Glavina Del Rio T."/>
            <person name="Copeland A."/>
            <person name="Tice H."/>
            <person name="Cheng J.-F."/>
            <person name="Lucas S."/>
            <person name="Chen F."/>
            <person name="Nolan M."/>
            <person name="Bruce D."/>
            <person name="Goodwin L."/>
            <person name="Pitluck S."/>
            <person name="Mavromatis K."/>
            <person name="Ivanova N."/>
            <person name="Ovchinnikova G."/>
            <person name="Pati A."/>
            <person name="Chen A."/>
            <person name="Palaniappan K."/>
            <person name="Land M."/>
            <person name="Hauser L."/>
            <person name="Chang Y.-J."/>
            <person name="Jeffries C.D."/>
            <person name="Chain P."/>
            <person name="Meincke L."/>
            <person name="Sims D."/>
            <person name="Brettin T."/>
            <person name="Detter J.C."/>
            <person name="Rohde M."/>
            <person name="Goeker M."/>
            <person name="Bristow J."/>
            <person name="Eisen J.A."/>
            <person name="Markowitz V."/>
            <person name="Kyrpides N.C."/>
            <person name="Klenk H.-P."/>
            <person name="Hugenholtz P."/>
        </authorList>
    </citation>
    <scope>NUCLEOTIDE SEQUENCE [LARGE SCALE GENOMIC DNA]</scope>
    <source>
        <strain evidence="3">DSM 14684 / CIP 108061 / JCM 11494 / NBRC 100937 / ID131577</strain>
    </source>
</reference>
<feature type="transmembrane region" description="Helical" evidence="1">
    <location>
        <begin position="136"/>
        <end position="159"/>
    </location>
</feature>
<dbReference type="HOGENOM" id="CLU_1164308_0_0_11"/>
<feature type="transmembrane region" description="Helical" evidence="1">
    <location>
        <begin position="49"/>
        <end position="69"/>
    </location>
</feature>
<keyword evidence="3" id="KW-1185">Reference proteome</keyword>
<proteinExistence type="predicted"/>
<dbReference type="Proteomes" id="UP000008229">
    <property type="component" value="Chromosome"/>
</dbReference>
<gene>
    <name evidence="2" type="ordered locus">Cwoe_2957</name>
</gene>
<keyword evidence="1" id="KW-0812">Transmembrane</keyword>
<dbReference type="RefSeq" id="WP_012934427.1">
    <property type="nucleotide sequence ID" value="NC_013739.1"/>
</dbReference>
<dbReference type="STRING" id="469383.Cwoe_2957"/>
<feature type="transmembrane region" description="Helical" evidence="1">
    <location>
        <begin position="90"/>
        <end position="116"/>
    </location>
</feature>
<dbReference type="KEGG" id="cwo:Cwoe_2957"/>
<feature type="transmembrane region" description="Helical" evidence="1">
    <location>
        <begin position="166"/>
        <end position="188"/>
    </location>
</feature>
<feature type="transmembrane region" description="Helical" evidence="1">
    <location>
        <begin position="18"/>
        <end position="37"/>
    </location>
</feature>
<evidence type="ECO:0000256" key="1">
    <source>
        <dbReference type="SAM" id="Phobius"/>
    </source>
</evidence>
<evidence type="ECO:0000313" key="3">
    <source>
        <dbReference type="Proteomes" id="UP000008229"/>
    </source>
</evidence>
<evidence type="ECO:0000313" key="2">
    <source>
        <dbReference type="EMBL" id="ADB51376.1"/>
    </source>
</evidence>